<feature type="non-terminal residue" evidence="1">
    <location>
        <position position="207"/>
    </location>
</feature>
<dbReference type="Gene3D" id="3.40.50.300">
    <property type="entry name" value="P-loop containing nucleotide triphosphate hydrolases"/>
    <property type="match status" value="1"/>
</dbReference>
<protein>
    <recommendedName>
        <fullName evidence="2">Bacterial type II secretion system protein E domain-containing protein</fullName>
    </recommendedName>
</protein>
<reference evidence="1" key="1">
    <citation type="submission" date="2018-05" db="EMBL/GenBank/DDBJ databases">
        <authorList>
            <person name="Lanie J.A."/>
            <person name="Ng W.-L."/>
            <person name="Kazmierczak K.M."/>
            <person name="Andrzejewski T.M."/>
            <person name="Davidsen T.M."/>
            <person name="Wayne K.J."/>
            <person name="Tettelin H."/>
            <person name="Glass J.I."/>
            <person name="Rusch D."/>
            <person name="Podicherti R."/>
            <person name="Tsui H.-C.T."/>
            <person name="Winkler M.E."/>
        </authorList>
    </citation>
    <scope>NUCLEOTIDE SEQUENCE</scope>
</reference>
<dbReference type="InterPro" id="IPR027417">
    <property type="entry name" value="P-loop_NTPase"/>
</dbReference>
<evidence type="ECO:0008006" key="2">
    <source>
        <dbReference type="Google" id="ProtNLM"/>
    </source>
</evidence>
<gene>
    <name evidence="1" type="ORF">METZ01_LOCUS395022</name>
</gene>
<dbReference type="EMBL" id="UINC01149593">
    <property type="protein sequence ID" value="SVD42168.1"/>
    <property type="molecule type" value="Genomic_DNA"/>
</dbReference>
<sequence>MTDMKRNLDSHETFNEDNMRILNELSRSRNGESPLSLSDLIDRGTFDLELATWLMSHVSRGASFIVGAGPGGVGKTTTMRSLLSLVPSKLPFGIALPEKIANTYTSPHCIISHELSDHRPPGYLWGQDLREFFNLSEQGHMLVGNMHVDDLDEAHSQICESNNVPLIQFRSINLFIFLRVEGEDHSTRRINNPSARRITNEIYYSDG</sequence>
<accession>A0A382V8A2</accession>
<proteinExistence type="predicted"/>
<name>A0A382V8A2_9ZZZZ</name>
<dbReference type="AlphaFoldDB" id="A0A382V8A2"/>
<evidence type="ECO:0000313" key="1">
    <source>
        <dbReference type="EMBL" id="SVD42168.1"/>
    </source>
</evidence>
<organism evidence="1">
    <name type="scientific">marine metagenome</name>
    <dbReference type="NCBI Taxonomy" id="408172"/>
    <lineage>
        <taxon>unclassified sequences</taxon>
        <taxon>metagenomes</taxon>
        <taxon>ecological metagenomes</taxon>
    </lineage>
</organism>